<gene>
    <name evidence="7" type="ORF">A7456_04670</name>
    <name evidence="6" type="ORF">A9Z60_00925</name>
    <name evidence="8" type="ORF">I6G26_07085</name>
</gene>
<dbReference type="STRING" id="478.A7456_04670"/>
<dbReference type="GO" id="GO:0016020">
    <property type="term" value="C:membrane"/>
    <property type="evidence" value="ECO:0007669"/>
    <property type="project" value="UniProtKB-SubCell"/>
</dbReference>
<evidence type="ECO:0000256" key="5">
    <source>
        <dbReference type="SAM" id="Phobius"/>
    </source>
</evidence>
<keyword evidence="11" id="KW-1185">Reference proteome</keyword>
<feature type="transmembrane region" description="Helical" evidence="5">
    <location>
        <begin position="65"/>
        <end position="86"/>
    </location>
</feature>
<keyword evidence="3 5" id="KW-1133">Transmembrane helix</keyword>
<reference evidence="6 10" key="2">
    <citation type="submission" date="2016-06" db="EMBL/GenBank/DDBJ databases">
        <title>Draft genome of Moraxella nonliquefaciens CCUG 60284.</title>
        <authorList>
            <person name="Salva-Serra F."/>
            <person name="Engstrom-Jakobsson H."/>
            <person name="Thorell K."/>
            <person name="Gonzales-Siles L."/>
            <person name="Karlsson R."/>
            <person name="Boulund F."/>
            <person name="Engstrand L."/>
            <person name="Kristiansson E."/>
            <person name="Moore E."/>
        </authorList>
    </citation>
    <scope>NUCLEOTIDE SEQUENCE [LARGE SCALE GENOMIC DNA]</scope>
    <source>
        <strain evidence="6 10">CCUG 60284</strain>
    </source>
</reference>
<dbReference type="EMBL" id="LZDN01000001">
    <property type="protein sequence ID" value="OBX52275.1"/>
    <property type="molecule type" value="Genomic_DNA"/>
</dbReference>
<evidence type="ECO:0000313" key="7">
    <source>
        <dbReference type="EMBL" id="OBX83338.1"/>
    </source>
</evidence>
<protein>
    <submittedName>
        <fullName evidence="6">Colicin V production protein</fullName>
    </submittedName>
    <submittedName>
        <fullName evidence="8">CvpA family protein</fullName>
    </submittedName>
</protein>
<dbReference type="AlphaFoldDB" id="A0A1B8PMH3"/>
<dbReference type="Proteomes" id="UP000594834">
    <property type="component" value="Chromosome"/>
</dbReference>
<dbReference type="InterPro" id="IPR052719">
    <property type="entry name" value="CvpA-like"/>
</dbReference>
<keyword evidence="2 5" id="KW-0812">Transmembrane</keyword>
<reference evidence="7 9" key="1">
    <citation type="submission" date="2016-05" db="EMBL/GenBank/DDBJ databases">
        <title>Draft genome sequence of Moraxella nonliquefaciens CCUG 348T.</title>
        <authorList>
            <person name="Salva-Serra F."/>
            <person name="Engstrom-Jakobsson H."/>
            <person name="Thorell K."/>
            <person name="Gonzales-Siles L."/>
            <person name="Karlsson R."/>
            <person name="Boulund F."/>
            <person name="Engstrand L."/>
            <person name="Kristiansson E."/>
            <person name="Moore E."/>
        </authorList>
    </citation>
    <scope>NUCLEOTIDE SEQUENCE [LARGE SCALE GENOMIC DNA]</scope>
    <source>
        <strain evidence="7 9">CCUG 348</strain>
    </source>
</reference>
<dbReference type="EMBL" id="CP065728">
    <property type="protein sequence ID" value="QPT43846.1"/>
    <property type="molecule type" value="Genomic_DNA"/>
</dbReference>
<sequence length="167" mass="18203">MSILDILIAMMVLVGLWRGFHAGAIKTVMSLVAWFVAFIMASALAKTFSPLFIPVVDNEILQISLAFLAIVLIIVSITHLISWLALKTLKFLKLGFLDNLLGGILGAGKGVLKVLIILSITSPLLVKLPQWQGSVLAQNLLPFAPVAQTLLTQTLDKAWNQVENPYQ</sequence>
<accession>A0A1B8PMH3</accession>
<keyword evidence="4 5" id="KW-0472">Membrane</keyword>
<dbReference type="InterPro" id="IPR003825">
    <property type="entry name" value="Colicin-V_CvpA"/>
</dbReference>
<dbReference type="RefSeq" id="WP_066890838.1">
    <property type="nucleotide sequence ID" value="NZ_CP065728.1"/>
</dbReference>
<dbReference type="PANTHER" id="PTHR36926:SF1">
    <property type="entry name" value="COLICIN V PRODUCTION PROTEIN"/>
    <property type="match status" value="1"/>
</dbReference>
<evidence type="ECO:0000313" key="9">
    <source>
        <dbReference type="Proteomes" id="UP000092575"/>
    </source>
</evidence>
<evidence type="ECO:0000256" key="4">
    <source>
        <dbReference type="ARBA" id="ARBA00023136"/>
    </source>
</evidence>
<evidence type="ECO:0000313" key="8">
    <source>
        <dbReference type="EMBL" id="QPT43846.1"/>
    </source>
</evidence>
<dbReference type="Proteomes" id="UP000092575">
    <property type="component" value="Unassembled WGS sequence"/>
</dbReference>
<dbReference type="Proteomes" id="UP000092671">
    <property type="component" value="Unassembled WGS sequence"/>
</dbReference>
<evidence type="ECO:0000313" key="6">
    <source>
        <dbReference type="EMBL" id="OBX52275.1"/>
    </source>
</evidence>
<feature type="transmembrane region" description="Helical" evidence="5">
    <location>
        <begin position="106"/>
        <end position="126"/>
    </location>
</feature>
<evidence type="ECO:0000256" key="2">
    <source>
        <dbReference type="ARBA" id="ARBA00022692"/>
    </source>
</evidence>
<evidence type="ECO:0000256" key="3">
    <source>
        <dbReference type="ARBA" id="ARBA00022989"/>
    </source>
</evidence>
<reference evidence="8 11" key="3">
    <citation type="submission" date="2020-12" db="EMBL/GenBank/DDBJ databases">
        <title>FDA dAtabase for Regulatory Grade micrObial Sequences (FDA-ARGOS): Supporting development and validation of Infectious Disease Dx tests.</title>
        <authorList>
            <person name="Sproer C."/>
            <person name="Gronow S."/>
            <person name="Severitt S."/>
            <person name="Schroder I."/>
            <person name="Tallon L."/>
            <person name="Sadzewicz L."/>
            <person name="Zhao X."/>
            <person name="Boylan J."/>
            <person name="Ott S."/>
            <person name="Bowen H."/>
            <person name="Vavikolanu K."/>
            <person name="Mehta A."/>
            <person name="Aluvathingal J."/>
            <person name="Nadendla S."/>
            <person name="Lowell S."/>
            <person name="Myers T."/>
            <person name="Yan Y."/>
            <person name="Sichtig H."/>
        </authorList>
    </citation>
    <scope>NUCLEOTIDE SEQUENCE [LARGE SCALE GENOMIC DNA]</scope>
    <source>
        <strain evidence="8 11">FDAARGOS_869</strain>
    </source>
</reference>
<evidence type="ECO:0000313" key="10">
    <source>
        <dbReference type="Proteomes" id="UP000092671"/>
    </source>
</evidence>
<organism evidence="6 10">
    <name type="scientific">Moraxella nonliquefaciens</name>
    <dbReference type="NCBI Taxonomy" id="478"/>
    <lineage>
        <taxon>Bacteria</taxon>
        <taxon>Pseudomonadati</taxon>
        <taxon>Pseudomonadota</taxon>
        <taxon>Gammaproteobacteria</taxon>
        <taxon>Moraxellales</taxon>
        <taxon>Moraxellaceae</taxon>
        <taxon>Moraxella</taxon>
    </lineage>
</organism>
<dbReference type="GO" id="GO:0009403">
    <property type="term" value="P:toxin biosynthetic process"/>
    <property type="evidence" value="ECO:0007669"/>
    <property type="project" value="InterPro"/>
</dbReference>
<proteinExistence type="predicted"/>
<dbReference type="Pfam" id="PF02674">
    <property type="entry name" value="Colicin_V"/>
    <property type="match status" value="1"/>
</dbReference>
<dbReference type="OrthoDB" id="9810601at2"/>
<dbReference type="EMBL" id="LXTW01000032">
    <property type="protein sequence ID" value="OBX83338.1"/>
    <property type="molecule type" value="Genomic_DNA"/>
</dbReference>
<comment type="subcellular location">
    <subcellularLocation>
        <location evidence="1">Membrane</location>
        <topology evidence="1">Multi-pass membrane protein</topology>
    </subcellularLocation>
</comment>
<feature type="transmembrane region" description="Helical" evidence="5">
    <location>
        <begin position="32"/>
        <end position="53"/>
    </location>
</feature>
<evidence type="ECO:0000313" key="11">
    <source>
        <dbReference type="Proteomes" id="UP000594834"/>
    </source>
</evidence>
<name>A0A1B8PMH3_MORNO</name>
<evidence type="ECO:0000256" key="1">
    <source>
        <dbReference type="ARBA" id="ARBA00004141"/>
    </source>
</evidence>
<dbReference type="PANTHER" id="PTHR36926">
    <property type="entry name" value="COLICIN V PRODUCTION PROTEIN"/>
    <property type="match status" value="1"/>
</dbReference>